<proteinExistence type="predicted"/>
<sequence length="287" mass="32449">MRLRISRAVGVNQPNNIADVKKVQMLLNRAIRDDNIEYLKEDGLWGPKTFARLVYFQKQYVHLSHPDAVVNRYGPTFKRLNRTNSVAHNETSPHQRHTIVVPDSNQIKQLAQRASLPLPSFKSEWINRALPVAINVKRNWGVPIAVTIAQGALESNWGRKAKGNAYFCVKGKSPKGKSVAFATHENYDGKSVKINDSFRSYDSLEQSADDYGRFLSVNKRYATAFSYPNDPEKFIHVIASAGYATDPDYEKKLLNIIRGAGLKDYDVVNISISMCYISPLHYFDLLG</sequence>
<dbReference type="InterPro" id="IPR002901">
    <property type="entry name" value="MGlyc_endo_b_GlcNAc-like_dom"/>
</dbReference>
<protein>
    <submittedName>
        <fullName evidence="3">Glucosaminidase domain-containing protein</fullName>
    </submittedName>
</protein>
<dbReference type="Pfam" id="PF01832">
    <property type="entry name" value="Glucosaminidase"/>
    <property type="match status" value="1"/>
</dbReference>
<dbReference type="RefSeq" id="WP_274416510.1">
    <property type="nucleotide sequence ID" value="NZ_JARADK010000001.1"/>
</dbReference>
<gene>
    <name evidence="3" type="ORF">RBJ67_12710</name>
</gene>
<evidence type="ECO:0000256" key="1">
    <source>
        <dbReference type="ARBA" id="ARBA00022801"/>
    </source>
</evidence>
<feature type="domain" description="Mannosyl-glycoprotein endo-beta-N-acetylglucosamidase-like" evidence="2">
    <location>
        <begin position="115"/>
        <end position="266"/>
    </location>
</feature>
<comment type="caution">
    <text evidence="3">The sequence shown here is derived from an EMBL/GenBank/DDBJ whole genome shotgun (WGS) entry which is preliminary data.</text>
</comment>
<evidence type="ECO:0000259" key="2">
    <source>
        <dbReference type="SMART" id="SM00047"/>
    </source>
</evidence>
<dbReference type="AlphaFoldDB" id="A0AAW8H794"/>
<name>A0AAW8H794_9ENTR</name>
<dbReference type="Gene3D" id="1.10.530.10">
    <property type="match status" value="1"/>
</dbReference>
<dbReference type="EMBL" id="JAVDKS010000005">
    <property type="protein sequence ID" value="MDQ2257001.1"/>
    <property type="molecule type" value="Genomic_DNA"/>
</dbReference>
<evidence type="ECO:0000313" key="3">
    <source>
        <dbReference type="EMBL" id="MDQ2257001.1"/>
    </source>
</evidence>
<evidence type="ECO:0000313" key="4">
    <source>
        <dbReference type="Proteomes" id="UP001225042"/>
    </source>
</evidence>
<reference evidence="3 4" key="1">
    <citation type="submission" date="2023-08" db="EMBL/GenBank/DDBJ databases">
        <authorList>
            <person name="Dale J."/>
        </authorList>
    </citation>
    <scope>NUCLEOTIDE SEQUENCE [LARGE SCALE GENOMIC DNA]</scope>
    <source>
        <strain evidence="3 4">2023EL-00788</strain>
    </source>
</reference>
<dbReference type="GO" id="GO:0004040">
    <property type="term" value="F:amidase activity"/>
    <property type="evidence" value="ECO:0007669"/>
    <property type="project" value="InterPro"/>
</dbReference>
<dbReference type="Proteomes" id="UP001225042">
    <property type="component" value="Unassembled WGS sequence"/>
</dbReference>
<dbReference type="GO" id="GO:0071973">
    <property type="term" value="P:bacterial-type flagellum-dependent cell motility"/>
    <property type="evidence" value="ECO:0007669"/>
    <property type="project" value="TreeGrafter"/>
</dbReference>
<dbReference type="PANTHER" id="PTHR33308:SF9">
    <property type="entry name" value="PEPTIDOGLYCAN HYDROLASE FLGJ"/>
    <property type="match status" value="1"/>
</dbReference>
<dbReference type="InterPro" id="IPR051056">
    <property type="entry name" value="Glycosyl_Hydrolase_73"/>
</dbReference>
<organism evidence="3 4">
    <name type="scientific">Enterobacter soli</name>
    <dbReference type="NCBI Taxonomy" id="885040"/>
    <lineage>
        <taxon>Bacteria</taxon>
        <taxon>Pseudomonadati</taxon>
        <taxon>Pseudomonadota</taxon>
        <taxon>Gammaproteobacteria</taxon>
        <taxon>Enterobacterales</taxon>
        <taxon>Enterobacteriaceae</taxon>
        <taxon>Enterobacter</taxon>
    </lineage>
</organism>
<keyword evidence="4" id="KW-1185">Reference proteome</keyword>
<accession>A0AAW8H794</accession>
<dbReference type="SMART" id="SM00047">
    <property type="entry name" value="LYZ2"/>
    <property type="match status" value="1"/>
</dbReference>
<dbReference type="PANTHER" id="PTHR33308">
    <property type="entry name" value="PEPTIDOGLYCAN HYDROLASE FLGJ"/>
    <property type="match status" value="1"/>
</dbReference>
<keyword evidence="1" id="KW-0378">Hydrolase</keyword>